<name>X5DTK1_9BACT</name>
<reference evidence="4 6" key="2">
    <citation type="submission" date="2016-10" db="EMBL/GenBank/DDBJ databases">
        <authorList>
            <person name="de Groot N.N."/>
        </authorList>
    </citation>
    <scope>NUCLEOTIDE SEQUENCE [LARGE SCALE GENOMIC DNA]</scope>
    <source>
        <strain evidence="4 6">DSM 25947</strain>
    </source>
</reference>
<dbReference type="EMBL" id="FOHT01000040">
    <property type="protein sequence ID" value="SEU07468.1"/>
    <property type="molecule type" value="Genomic_DNA"/>
</dbReference>
<dbReference type="PANTHER" id="PTHR43364">
    <property type="entry name" value="NADH-SPECIFIC METHYLGLYOXAL REDUCTASE-RELATED"/>
    <property type="match status" value="1"/>
</dbReference>
<dbReference type="Proteomes" id="UP000023772">
    <property type="component" value="Chromosome"/>
</dbReference>
<dbReference type="STRING" id="1168034.FH5T_00130"/>
<dbReference type="Proteomes" id="UP000181981">
    <property type="component" value="Unassembled WGS sequence"/>
</dbReference>
<dbReference type="CDD" id="cd19086">
    <property type="entry name" value="AKR_AKR11C1"/>
    <property type="match status" value="1"/>
</dbReference>
<evidence type="ECO:0000313" key="3">
    <source>
        <dbReference type="EMBL" id="AHW58500.1"/>
    </source>
</evidence>
<protein>
    <submittedName>
        <fullName evidence="3">Aldo/keto reductase</fullName>
    </submittedName>
    <submittedName>
        <fullName evidence="4">Predicted oxidoreductase</fullName>
    </submittedName>
</protein>
<dbReference type="RefSeq" id="WP_038554043.1">
    <property type="nucleotide sequence ID" value="NZ_FOHT01000040.1"/>
</dbReference>
<sequence>MENNLKRKLGHSGIEVSAMGLGCWAIGGPTNLQSLPLGWGKVEDAESIRALEKGIEMGINFIDTADVYGAGHSEKLISQVIKGRRDKLVIATKFGMGYNPQTKEAVLGIKVTPEYTRKALESSLARLKTDYIDLYQLHIANLNLEAAGLIRDTLEDLVQEGKIRGYGWSTDDEERAAFFADGDNCIAVQHELNVFVGNKKILKLCKNRKLASINRGPLAMGVLTGKYNNQSIVPEDDCRSIVHLLGDEYYMFFEEGKPKSALLKELEAIGEILRSDGRTLAQGALSWIWGKNKRTIPIPGFKTVKQVKENAGALEFGPLNKSQMAEIKSILKRKMVH</sequence>
<keyword evidence="5" id="KW-1185">Reference proteome</keyword>
<evidence type="ECO:0000259" key="2">
    <source>
        <dbReference type="Pfam" id="PF00248"/>
    </source>
</evidence>
<evidence type="ECO:0000256" key="1">
    <source>
        <dbReference type="ARBA" id="ARBA00023002"/>
    </source>
</evidence>
<keyword evidence="1" id="KW-0560">Oxidoreductase</keyword>
<dbReference type="HOGENOM" id="CLU_023205_2_3_10"/>
<proteinExistence type="predicted"/>
<dbReference type="KEGG" id="dori:FH5T_00130"/>
<dbReference type="SUPFAM" id="SSF51430">
    <property type="entry name" value="NAD(P)-linked oxidoreductase"/>
    <property type="match status" value="1"/>
</dbReference>
<dbReference type="InterPro" id="IPR036812">
    <property type="entry name" value="NAD(P)_OxRdtase_dom_sf"/>
</dbReference>
<gene>
    <name evidence="3" type="ORF">FH5T_00130</name>
    <name evidence="4" type="ORF">SAMN05444285_14028</name>
</gene>
<dbReference type="PANTHER" id="PTHR43364:SF4">
    <property type="entry name" value="NAD(P)-LINKED OXIDOREDUCTASE SUPERFAMILY PROTEIN"/>
    <property type="match status" value="1"/>
</dbReference>
<evidence type="ECO:0000313" key="5">
    <source>
        <dbReference type="Proteomes" id="UP000023772"/>
    </source>
</evidence>
<organism evidence="4 6">
    <name type="scientific">Draconibacterium orientale</name>
    <dbReference type="NCBI Taxonomy" id="1168034"/>
    <lineage>
        <taxon>Bacteria</taxon>
        <taxon>Pseudomonadati</taxon>
        <taxon>Bacteroidota</taxon>
        <taxon>Bacteroidia</taxon>
        <taxon>Marinilabiliales</taxon>
        <taxon>Prolixibacteraceae</taxon>
        <taxon>Draconibacterium</taxon>
    </lineage>
</organism>
<evidence type="ECO:0000313" key="6">
    <source>
        <dbReference type="Proteomes" id="UP000181981"/>
    </source>
</evidence>
<evidence type="ECO:0000313" key="4">
    <source>
        <dbReference type="EMBL" id="SEU07468.1"/>
    </source>
</evidence>
<dbReference type="GO" id="GO:0016491">
    <property type="term" value="F:oxidoreductase activity"/>
    <property type="evidence" value="ECO:0007669"/>
    <property type="project" value="UniProtKB-KW"/>
</dbReference>
<feature type="domain" description="NADP-dependent oxidoreductase" evidence="2">
    <location>
        <begin position="19"/>
        <end position="331"/>
    </location>
</feature>
<dbReference type="InterPro" id="IPR050523">
    <property type="entry name" value="AKR_Detox_Biosynth"/>
</dbReference>
<dbReference type="eggNOG" id="COG0667">
    <property type="taxonomic scope" value="Bacteria"/>
</dbReference>
<dbReference type="EMBL" id="CP007451">
    <property type="protein sequence ID" value="AHW58500.1"/>
    <property type="molecule type" value="Genomic_DNA"/>
</dbReference>
<dbReference type="InterPro" id="IPR023210">
    <property type="entry name" value="NADP_OxRdtase_dom"/>
</dbReference>
<dbReference type="Pfam" id="PF00248">
    <property type="entry name" value="Aldo_ket_red"/>
    <property type="match status" value="1"/>
</dbReference>
<dbReference type="Gene3D" id="3.20.20.100">
    <property type="entry name" value="NADP-dependent oxidoreductase domain"/>
    <property type="match status" value="1"/>
</dbReference>
<dbReference type="OrthoDB" id="9773828at2"/>
<dbReference type="AlphaFoldDB" id="X5DTK1"/>
<reference evidence="3 5" key="1">
    <citation type="submission" date="2014-03" db="EMBL/GenBank/DDBJ databases">
        <title>Complete genome sequence of a deeply braunched marine Bacteroidia bacterium Draconibacterium orientale type strain FH5T.</title>
        <authorList>
            <person name="Li X."/>
            <person name="Wang X."/>
            <person name="Xie Z."/>
            <person name="Du Z."/>
            <person name="Chen G."/>
        </authorList>
    </citation>
    <scope>NUCLEOTIDE SEQUENCE [LARGE SCALE GENOMIC DNA]</scope>
    <source>
        <strain evidence="3 5">FH5</strain>
    </source>
</reference>
<accession>X5DTK1</accession>